<evidence type="ECO:0000313" key="2">
    <source>
        <dbReference type="EMBL" id="KAG2450159.1"/>
    </source>
</evidence>
<dbReference type="OrthoDB" id="538906at2759"/>
<dbReference type="AlphaFoldDB" id="A0A836B896"/>
<gene>
    <name evidence="2" type="ORF">HYH02_000261</name>
</gene>
<proteinExistence type="predicted"/>
<accession>A0A836B896</accession>
<sequence length="410" mass="40095">MDVFEEVADTFSGASDCSITDLFASRLGSLNLSITSTSFDPAFTFSSSRSSSLHHCESTSRTSAAIAAASALASAAAVHAAGGSTTSATTTASGAADTPSREASPPPPPLLLLPPVISRGPLRRHVHVLRRNSLPCGVAATSTADPQADAAMGGGAYNRLSTSGGGSSVSSSWSGLPSPLMGPAPPSMAARAAAAAAAAGGNGRVAASSAARCVNGLRTWPAPPGAAASTSDAPSFSGATAVHVALPPLPGSAGAQQLPGPGAGAGAGLKRRSCPEPGMLSAILEQHQQQQHQPSPNCSTGLLPSPCGAASRGCSGGGGAHADSNTMGGGGGGLCATPSSEPVSPSSSFASFAAALAARYYVDFGSNPDVPAHLEEVRQRDTKRARVTSGGGGLSAGVCELQAAAVQPQH</sequence>
<dbReference type="Proteomes" id="UP000613740">
    <property type="component" value="Unassembled WGS sequence"/>
</dbReference>
<evidence type="ECO:0000256" key="1">
    <source>
        <dbReference type="SAM" id="MobiDB-lite"/>
    </source>
</evidence>
<protein>
    <submittedName>
        <fullName evidence="2">Uncharacterized protein</fullName>
    </submittedName>
</protein>
<feature type="region of interest" description="Disordered" evidence="1">
    <location>
        <begin position="247"/>
        <end position="271"/>
    </location>
</feature>
<organism evidence="2 3">
    <name type="scientific">Chlamydomonas schloesseri</name>
    <dbReference type="NCBI Taxonomy" id="2026947"/>
    <lineage>
        <taxon>Eukaryota</taxon>
        <taxon>Viridiplantae</taxon>
        <taxon>Chlorophyta</taxon>
        <taxon>core chlorophytes</taxon>
        <taxon>Chlorophyceae</taxon>
        <taxon>CS clade</taxon>
        <taxon>Chlamydomonadales</taxon>
        <taxon>Chlamydomonadaceae</taxon>
        <taxon>Chlamydomonas</taxon>
    </lineage>
</organism>
<feature type="region of interest" description="Disordered" evidence="1">
    <location>
        <begin position="85"/>
        <end position="116"/>
    </location>
</feature>
<reference evidence="2" key="1">
    <citation type="journal article" date="2020" name="bioRxiv">
        <title>Comparative genomics of Chlamydomonas.</title>
        <authorList>
            <person name="Craig R.J."/>
            <person name="Hasan A.R."/>
            <person name="Ness R.W."/>
            <person name="Keightley P.D."/>
        </authorList>
    </citation>
    <scope>NUCLEOTIDE SEQUENCE</scope>
    <source>
        <strain evidence="2">CCAP 11/173</strain>
    </source>
</reference>
<feature type="compositionally biased region" description="Low complexity" evidence="1">
    <location>
        <begin position="85"/>
        <end position="98"/>
    </location>
</feature>
<evidence type="ECO:0000313" key="3">
    <source>
        <dbReference type="Proteomes" id="UP000613740"/>
    </source>
</evidence>
<name>A0A836B896_9CHLO</name>
<comment type="caution">
    <text evidence="2">The sequence shown here is derived from an EMBL/GenBank/DDBJ whole genome shotgun (WGS) entry which is preliminary data.</text>
</comment>
<dbReference type="EMBL" id="JAEHOD010000012">
    <property type="protein sequence ID" value="KAG2450159.1"/>
    <property type="molecule type" value="Genomic_DNA"/>
</dbReference>
<keyword evidence="3" id="KW-1185">Reference proteome</keyword>